<accession>A0A2W5S1T5</accession>
<dbReference type="EMBL" id="QFQS01000010">
    <property type="protein sequence ID" value="PZQ95072.1"/>
    <property type="molecule type" value="Genomic_DNA"/>
</dbReference>
<dbReference type="Proteomes" id="UP000248975">
    <property type="component" value="Unassembled WGS sequence"/>
</dbReference>
<gene>
    <name evidence="2" type="ORF">DI533_20670</name>
</gene>
<evidence type="ECO:0000259" key="1">
    <source>
        <dbReference type="Pfam" id="PF19419"/>
    </source>
</evidence>
<evidence type="ECO:0000313" key="3">
    <source>
        <dbReference type="Proteomes" id="UP000248975"/>
    </source>
</evidence>
<protein>
    <recommendedName>
        <fullName evidence="1">DUF5983 domain-containing protein</fullName>
    </recommendedName>
</protein>
<reference evidence="2 3" key="1">
    <citation type="submission" date="2017-08" db="EMBL/GenBank/DDBJ databases">
        <title>Infants hospitalized years apart are colonized by the same room-sourced microbial strains.</title>
        <authorList>
            <person name="Brooks B."/>
            <person name="Olm M.R."/>
            <person name="Firek B.A."/>
            <person name="Baker R."/>
            <person name="Thomas B.C."/>
            <person name="Morowitz M.J."/>
            <person name="Banfield J.F."/>
        </authorList>
    </citation>
    <scope>NUCLEOTIDE SEQUENCE [LARGE SCALE GENOMIC DNA]</scope>
    <source>
        <strain evidence="2">S2_003_000_R2_11</strain>
    </source>
</reference>
<evidence type="ECO:0000313" key="2">
    <source>
        <dbReference type="EMBL" id="PZQ95072.1"/>
    </source>
</evidence>
<name>A0A2W5S1T5_CERSP</name>
<organism evidence="2 3">
    <name type="scientific">Cereibacter sphaeroides</name>
    <name type="common">Rhodobacter sphaeroides</name>
    <dbReference type="NCBI Taxonomy" id="1063"/>
    <lineage>
        <taxon>Bacteria</taxon>
        <taxon>Pseudomonadati</taxon>
        <taxon>Pseudomonadota</taxon>
        <taxon>Alphaproteobacteria</taxon>
        <taxon>Rhodobacterales</taxon>
        <taxon>Paracoccaceae</taxon>
        <taxon>Cereibacter</taxon>
    </lineage>
</organism>
<comment type="caution">
    <text evidence="2">The sequence shown here is derived from an EMBL/GenBank/DDBJ whole genome shotgun (WGS) entry which is preliminary data.</text>
</comment>
<feature type="domain" description="DUF5983" evidence="1">
    <location>
        <begin position="19"/>
        <end position="113"/>
    </location>
</feature>
<dbReference type="InterPro" id="IPR046025">
    <property type="entry name" value="DUF5983"/>
</dbReference>
<dbReference type="AlphaFoldDB" id="A0A2W5S1T5"/>
<dbReference type="Pfam" id="PF19419">
    <property type="entry name" value="DUF5983"/>
    <property type="match status" value="1"/>
</dbReference>
<sequence>MKIVTVELNAAPSYKTVFMSSAHLSEEMRAVLLAMADKNDCYYCHRTCQAADAGIILRFDAIGGDWLDIETQLLADGLNDELTGLIGELSNQDIDAVHFDRDFDLVAGFHWYTDDGQKVIPLAYDVWIETDKHDNNYFNHDGVKHYIADFMRLDDNSEMKSYGFAACCGESNTSALFIMLSDDSDRVDLVRVV</sequence>
<proteinExistence type="predicted"/>